<feature type="transmembrane region" description="Helical" evidence="1">
    <location>
        <begin position="54"/>
        <end position="78"/>
    </location>
</feature>
<proteinExistence type="predicted"/>
<dbReference type="Proteomes" id="UP001431019">
    <property type="component" value="Unassembled WGS sequence"/>
</dbReference>
<keyword evidence="1" id="KW-0812">Transmembrane</keyword>
<keyword evidence="3" id="KW-1185">Reference proteome</keyword>
<evidence type="ECO:0000313" key="2">
    <source>
        <dbReference type="EMBL" id="MCC8395268.1"/>
    </source>
</evidence>
<organism evidence="2 3">
    <name type="scientific">Paraburkholderia sejongensis</name>
    <dbReference type="NCBI Taxonomy" id="2886946"/>
    <lineage>
        <taxon>Bacteria</taxon>
        <taxon>Pseudomonadati</taxon>
        <taxon>Pseudomonadota</taxon>
        <taxon>Betaproteobacteria</taxon>
        <taxon>Burkholderiales</taxon>
        <taxon>Burkholderiaceae</taxon>
        <taxon>Paraburkholderia</taxon>
    </lineage>
</organism>
<evidence type="ECO:0000256" key="1">
    <source>
        <dbReference type="SAM" id="Phobius"/>
    </source>
</evidence>
<protein>
    <submittedName>
        <fullName evidence="2">Uncharacterized protein</fullName>
    </submittedName>
</protein>
<comment type="caution">
    <text evidence="2">The sequence shown here is derived from an EMBL/GenBank/DDBJ whole genome shotgun (WGS) entry which is preliminary data.</text>
</comment>
<accession>A0ABS8JZL4</accession>
<reference evidence="2 3" key="1">
    <citation type="submission" date="2021-11" db="EMBL/GenBank/DDBJ databases">
        <authorList>
            <person name="Oh E.-T."/>
            <person name="Kim S.-B."/>
        </authorList>
    </citation>
    <scope>NUCLEOTIDE SEQUENCE [LARGE SCALE GENOMIC DNA]</scope>
    <source>
        <strain evidence="2 3">MMS20-SJTR3</strain>
    </source>
</reference>
<dbReference type="EMBL" id="JAJITD010000011">
    <property type="protein sequence ID" value="MCC8395268.1"/>
    <property type="molecule type" value="Genomic_DNA"/>
</dbReference>
<dbReference type="RefSeq" id="WP_230511505.1">
    <property type="nucleotide sequence ID" value="NZ_JAJITD010000011.1"/>
</dbReference>
<evidence type="ECO:0000313" key="3">
    <source>
        <dbReference type="Proteomes" id="UP001431019"/>
    </source>
</evidence>
<name>A0ABS8JZL4_9BURK</name>
<keyword evidence="1" id="KW-1133">Transmembrane helix</keyword>
<keyword evidence="1" id="KW-0472">Membrane</keyword>
<sequence length="89" mass="10254">MAILARRLFKVALFIGLLLLSIRFIPLTNEWSLAETRAWFRASDLLGVDDPDDLYFAVWLTIEVIVAVVAYVTIVKLWQRYRAKASARL</sequence>
<gene>
    <name evidence="2" type="ORF">LJ656_22020</name>
</gene>